<keyword evidence="6" id="KW-1185">Reference proteome</keyword>
<evidence type="ECO:0000256" key="1">
    <source>
        <dbReference type="ARBA" id="ARBA00022729"/>
    </source>
</evidence>
<evidence type="ECO:0000313" key="6">
    <source>
        <dbReference type="Proteomes" id="UP000683493"/>
    </source>
</evidence>
<feature type="domain" description="Cytochrome c-552/4" evidence="4">
    <location>
        <begin position="199"/>
        <end position="252"/>
    </location>
</feature>
<dbReference type="PIRSF" id="PIRSF039014">
    <property type="entry name" value="OTR_cyc"/>
    <property type="match status" value="1"/>
</dbReference>
<sequence length="488" mass="53496">MRGMLGILAGVAMLAAAAQGMAAVDHSEFVKGPFKSGGEVTKVCLECHDQQAADFMKTTHWTWAGTPNMVKGMEKSTKKYGKSNMINSFCTSIQGGKEGVVHESCGKCHAGYGWTRTNFDFTDKTKVDCLICHAQKGNYTRAAVGCDIDNKSIEKKSMDLNVAAQSVGLPTRKNCGACHFYGGGGDAVKNAGLDSTLEKTKKSQDVHMGSKESGGQDMSCQSCHVTKNHRIGGASSMMAHYDTRVNCEQCHSGAKAPHQKAKNGALINKHLATVACQTCHIPFFAKGQATKMAWKWSDVGKNITAEEQFDKETYAKHKGTFVWGMNVKPVYAWSNGMVERYMVGDKVKDPSKPVVMMRPVGDIKDQKAKIYPYKLYKGDQPMDAKFKNLIIFQQYKSLWVDYDWDKACRLGAEGCGLPYSGKYQFVNTVAYIAAQHEVSPKEEALQCGECHMGGNRLDWKALGYKGDPMQKGGRSSKAAQKVAKVTKK</sequence>
<proteinExistence type="predicted"/>
<dbReference type="Pfam" id="PF11783">
    <property type="entry name" value="Cytochrome_cB"/>
    <property type="match status" value="1"/>
</dbReference>
<dbReference type="NCBIfam" id="TIGR04315">
    <property type="entry name" value="octaheme_Shew"/>
    <property type="match status" value="1"/>
</dbReference>
<feature type="compositionally biased region" description="Low complexity" evidence="2">
    <location>
        <begin position="477"/>
        <end position="488"/>
    </location>
</feature>
<organism evidence="5 6">
    <name type="scientific">Geomonas diazotrophica</name>
    <dbReference type="NCBI Taxonomy" id="2843197"/>
    <lineage>
        <taxon>Bacteria</taxon>
        <taxon>Pseudomonadati</taxon>
        <taxon>Thermodesulfobacteriota</taxon>
        <taxon>Desulfuromonadia</taxon>
        <taxon>Geobacterales</taxon>
        <taxon>Geobacteraceae</taxon>
        <taxon>Geomonas</taxon>
    </lineage>
</organism>
<evidence type="ECO:0000259" key="4">
    <source>
        <dbReference type="Pfam" id="PF13435"/>
    </source>
</evidence>
<dbReference type="PANTHER" id="PTHR35038">
    <property type="entry name" value="DISSIMILATORY SULFITE REDUCTASE SIRA"/>
    <property type="match status" value="1"/>
</dbReference>
<dbReference type="Proteomes" id="UP000683493">
    <property type="component" value="Chromosome"/>
</dbReference>
<feature type="chain" id="PRO_5046838240" evidence="3">
    <location>
        <begin position="23"/>
        <end position="488"/>
    </location>
</feature>
<dbReference type="EMBL" id="CP076724">
    <property type="protein sequence ID" value="QWV98207.1"/>
    <property type="molecule type" value="Genomic_DNA"/>
</dbReference>
<gene>
    <name evidence="5" type="ORF">KP005_02620</name>
</gene>
<evidence type="ECO:0000256" key="3">
    <source>
        <dbReference type="SAM" id="SignalP"/>
    </source>
</evidence>
<feature type="region of interest" description="Disordered" evidence="2">
    <location>
        <begin position="466"/>
        <end position="488"/>
    </location>
</feature>
<protein>
    <submittedName>
        <fullName evidence="5">Tetrathionate reductase family octaheme c-type cytochrome</fullName>
    </submittedName>
</protein>
<keyword evidence="1 3" id="KW-0732">Signal</keyword>
<feature type="signal peptide" evidence="3">
    <location>
        <begin position="1"/>
        <end position="22"/>
    </location>
</feature>
<accession>A0ABX8JL37</accession>
<dbReference type="InterPro" id="IPR024673">
    <property type="entry name" value="Octahem_Cyt_c"/>
</dbReference>
<evidence type="ECO:0000313" key="5">
    <source>
        <dbReference type="EMBL" id="QWV98207.1"/>
    </source>
</evidence>
<dbReference type="Pfam" id="PF13435">
    <property type="entry name" value="Cytochrome_C554"/>
    <property type="match status" value="1"/>
</dbReference>
<evidence type="ECO:0000256" key="2">
    <source>
        <dbReference type="SAM" id="MobiDB-lite"/>
    </source>
</evidence>
<name>A0ABX8JL37_9BACT</name>
<dbReference type="InterPro" id="IPR051829">
    <property type="entry name" value="Multiheme_Cytochr_ET"/>
</dbReference>
<reference evidence="5 6" key="1">
    <citation type="submission" date="2021-06" db="EMBL/GenBank/DDBJ databases">
        <title>Gemonas diversity in paddy soil.</title>
        <authorList>
            <person name="Liu G."/>
        </authorList>
    </citation>
    <scope>NUCLEOTIDE SEQUENCE [LARGE SCALE GENOMIC DNA]</scope>
    <source>
        <strain evidence="5 6">RG29</strain>
    </source>
</reference>
<dbReference type="PANTHER" id="PTHR35038:SF5">
    <property type="entry name" value="CYTOCHROME C-TYPE PROTEIN NRFB"/>
    <property type="match status" value="1"/>
</dbReference>
<dbReference type="InterPro" id="IPR023155">
    <property type="entry name" value="Cyt_c-552/4"/>
</dbReference>